<proteinExistence type="predicted"/>
<organism evidence="1 2">
    <name type="scientific">Aspergillus melleus</name>
    <dbReference type="NCBI Taxonomy" id="138277"/>
    <lineage>
        <taxon>Eukaryota</taxon>
        <taxon>Fungi</taxon>
        <taxon>Dikarya</taxon>
        <taxon>Ascomycota</taxon>
        <taxon>Pezizomycotina</taxon>
        <taxon>Eurotiomycetes</taxon>
        <taxon>Eurotiomycetidae</taxon>
        <taxon>Eurotiales</taxon>
        <taxon>Aspergillaceae</taxon>
        <taxon>Aspergillus</taxon>
        <taxon>Aspergillus subgen. Circumdati</taxon>
    </lineage>
</organism>
<evidence type="ECO:0000313" key="2">
    <source>
        <dbReference type="Proteomes" id="UP001177260"/>
    </source>
</evidence>
<dbReference type="EMBL" id="JAOPJF010000005">
    <property type="protein sequence ID" value="KAK1149048.1"/>
    <property type="molecule type" value="Genomic_DNA"/>
</dbReference>
<comment type="caution">
    <text evidence="1">The sequence shown here is derived from an EMBL/GenBank/DDBJ whole genome shotgun (WGS) entry which is preliminary data.</text>
</comment>
<sequence>MAVRSGGHDFFGRSLTAGGVLLDMRRIKNVSIASDRASVRVGGGIIAGDLQEELDRHGLFTPTGQSKTVGYVSWACGGGYGFYVGSYGFGVDQILEAKVVTASGTVINTREDEELLWALRGAGAGFHGGTYCGAASDTSALDEARDWVERLKEEVERKGLALTKRFPSFCPPEEVNLLQSFDQQTLERLESLKRRIDPDNRFHGGTFMYIDSFGETTDGTCAEATDPPVYAIASCTKLLTTIAALQCVDKGLLELDVPIDQVLPEWENPKVLRGVDVDSQPILEDARRQITLRQLLTHTSGMAYALEYVSPDLVERVNGIRLGEYMQRHIFQPLGIRDMAFDLEKRHDMRDRKVQCYERSDDGELKKGHWSMRSGVAVEDFGGGGLYATVPDLLKVYSAVLRRDSRLLSLDMFKLMYTPQLETKAGLDCLETKEPFYTNSILNSVPLDIPISFGLGGLLNLRPVEGRRGALSLTWSGVTNCYWWIDPEHGVAGVYLSQLLPPGDPETVRFLAKFEEMVYMSACK</sequence>
<name>A0ACC3BE20_9EURO</name>
<evidence type="ECO:0000313" key="1">
    <source>
        <dbReference type="EMBL" id="KAK1149048.1"/>
    </source>
</evidence>
<dbReference type="Proteomes" id="UP001177260">
    <property type="component" value="Unassembled WGS sequence"/>
</dbReference>
<protein>
    <submittedName>
        <fullName evidence="1">Uncharacterized protein</fullName>
    </submittedName>
</protein>
<reference evidence="1 2" key="1">
    <citation type="journal article" date="2023" name="ACS Omega">
        <title>Identification of the Neoaspergillic Acid Biosynthesis Gene Cluster by Establishing an In Vitro CRISPR-Ribonucleoprotein Genetic System in Aspergillus melleus.</title>
        <authorList>
            <person name="Yuan B."/>
            <person name="Grau M.F."/>
            <person name="Murata R.M."/>
            <person name="Torok T."/>
            <person name="Venkateswaran K."/>
            <person name="Stajich J.E."/>
            <person name="Wang C.C.C."/>
        </authorList>
    </citation>
    <scope>NUCLEOTIDE SEQUENCE [LARGE SCALE GENOMIC DNA]</scope>
    <source>
        <strain evidence="1 2">IMV 1140</strain>
    </source>
</reference>
<keyword evidence="2" id="KW-1185">Reference proteome</keyword>
<accession>A0ACC3BE20</accession>
<gene>
    <name evidence="1" type="ORF">N8T08_007725</name>
</gene>